<organism evidence="3">
    <name type="scientific">hydrothermal vent metagenome</name>
    <dbReference type="NCBI Taxonomy" id="652676"/>
    <lineage>
        <taxon>unclassified sequences</taxon>
        <taxon>metagenomes</taxon>
        <taxon>ecological metagenomes</taxon>
    </lineage>
</organism>
<evidence type="ECO:0000313" key="3">
    <source>
        <dbReference type="EMBL" id="VAX36033.1"/>
    </source>
</evidence>
<feature type="transmembrane region" description="Helical" evidence="2">
    <location>
        <begin position="203"/>
        <end position="224"/>
    </location>
</feature>
<proteinExistence type="predicted"/>
<gene>
    <name evidence="3" type="ORF">MNBD_PLANCTO02-2440</name>
</gene>
<dbReference type="EMBL" id="UOGL01000027">
    <property type="protein sequence ID" value="VAX36033.1"/>
    <property type="molecule type" value="Genomic_DNA"/>
</dbReference>
<keyword evidence="2" id="KW-1133">Transmembrane helix</keyword>
<protein>
    <submittedName>
        <fullName evidence="3">Uncharacterized protein</fullName>
    </submittedName>
</protein>
<keyword evidence="1" id="KW-0175">Coiled coil</keyword>
<feature type="coiled-coil region" evidence="1">
    <location>
        <begin position="294"/>
        <end position="321"/>
    </location>
</feature>
<sequence>MWCANCHADVAAEISEDQQRVHCATCQTDIGSADSLRASSKTKEARELLERWANSEMIDPYGPVKQPAPKVSEGTMPLASEFKPSEIAAQPLSQNIIPPVVDVPPLIKPQATKPQPTKHQPKFRLDGAHSLGNESESYLASPPEKVTQSKAATTYDRGGERMFLHQGHRSAPPAPHFDAQQMLQQPEGKITVKTGAMTLFGQWMAYFGVLILTGGAAMVISGYFGGPEHFTSTGWLVSTFGQMLLFLGVVTLVSGGMEQTTDEVKRQVELLGNRIIHFEQASQEIMQREANGKTESAAALRQRIQQELEEINRQLENRRAS</sequence>
<evidence type="ECO:0000256" key="2">
    <source>
        <dbReference type="SAM" id="Phobius"/>
    </source>
</evidence>
<reference evidence="3" key="1">
    <citation type="submission" date="2018-06" db="EMBL/GenBank/DDBJ databases">
        <authorList>
            <person name="Zhirakovskaya E."/>
        </authorList>
    </citation>
    <scope>NUCLEOTIDE SEQUENCE</scope>
</reference>
<accession>A0A3B1DGW9</accession>
<feature type="transmembrane region" description="Helical" evidence="2">
    <location>
        <begin position="236"/>
        <end position="257"/>
    </location>
</feature>
<dbReference type="AlphaFoldDB" id="A0A3B1DGW9"/>
<keyword evidence="2" id="KW-0472">Membrane</keyword>
<keyword evidence="2" id="KW-0812">Transmembrane</keyword>
<evidence type="ECO:0000256" key="1">
    <source>
        <dbReference type="SAM" id="Coils"/>
    </source>
</evidence>
<name>A0A3B1DGW9_9ZZZZ</name>